<dbReference type="InterPro" id="IPR037294">
    <property type="entry name" value="ABC_BtuC-like"/>
</dbReference>
<feature type="transmembrane region" description="Helical" evidence="8">
    <location>
        <begin position="453"/>
        <end position="476"/>
    </location>
</feature>
<dbReference type="FunFam" id="1.10.3470.10:FF:000001">
    <property type="entry name" value="Vitamin B12 ABC transporter permease BtuC"/>
    <property type="match status" value="1"/>
</dbReference>
<reference evidence="11" key="1">
    <citation type="journal article" date="2015" name="BMC Genomics">
        <title>Transcriptome profiling of a Rhizobium leguminosarum bv. trifolii rosR mutant reveals the role of the transcriptional regulator RosR in motility, synthesis of cell-surface components, and other cellular processes.</title>
        <authorList>
            <person name="Rachwal K."/>
            <person name="Matczynska E."/>
            <person name="Janczarek M."/>
        </authorList>
    </citation>
    <scope>NUCLEOTIDE SEQUENCE</scope>
    <source>
        <strain evidence="11">Rt24.2</strain>
    </source>
</reference>
<feature type="domain" description="Fe/B12 periplasmic-binding" evidence="10">
    <location>
        <begin position="45"/>
        <end position="348"/>
    </location>
</feature>
<feature type="transmembrane region" description="Helical" evidence="8">
    <location>
        <begin position="515"/>
        <end position="540"/>
    </location>
</feature>
<name>A0A1C9I020_RHILT</name>
<feature type="transmembrane region" description="Helical" evidence="8">
    <location>
        <begin position="645"/>
        <end position="667"/>
    </location>
</feature>
<dbReference type="Gene3D" id="3.40.50.1980">
    <property type="entry name" value="Nitrogenase molybdenum iron protein domain"/>
    <property type="match status" value="2"/>
</dbReference>
<evidence type="ECO:0000256" key="3">
    <source>
        <dbReference type="ARBA" id="ARBA00022448"/>
    </source>
</evidence>
<dbReference type="SUPFAM" id="SSF81345">
    <property type="entry name" value="ABC transporter involved in vitamin B12 uptake, BtuC"/>
    <property type="match status" value="1"/>
</dbReference>
<dbReference type="SUPFAM" id="SSF53807">
    <property type="entry name" value="Helical backbone' metal receptor"/>
    <property type="match status" value="1"/>
</dbReference>
<evidence type="ECO:0000256" key="9">
    <source>
        <dbReference type="SAM" id="SignalP"/>
    </source>
</evidence>
<dbReference type="GO" id="GO:0033214">
    <property type="term" value="P:siderophore-iron import into cell"/>
    <property type="evidence" value="ECO:0007669"/>
    <property type="project" value="TreeGrafter"/>
</dbReference>
<keyword evidence="6 8" id="KW-1133">Transmembrane helix</keyword>
<feature type="signal peptide" evidence="9">
    <location>
        <begin position="1"/>
        <end position="24"/>
    </location>
</feature>
<evidence type="ECO:0000313" key="11">
    <source>
        <dbReference type="EMBL" id="AOO92334.1"/>
    </source>
</evidence>
<feature type="transmembrane region" description="Helical" evidence="8">
    <location>
        <begin position="488"/>
        <end position="509"/>
    </location>
</feature>
<proteinExistence type="inferred from homology"/>
<sequence length="737" mass="79399">MNFVKILAVSAAAIASLMPLSAWAQSFTVKDVAGREVTFDKPVERVILGEGRMLYAVAPIEKEDPFAKIVGWRNDLWTTDKDGFNAYVEKFPKGKDLPFLGNLTDGTLQTETVIKLHPDVLLLPIGNKTAADEVKLEDMLNGIGVKIVYIDFREHILANTEPSLKILGQIFGHEDRAEAVASFWKEQMARVTDKLKAANPPKPNVFMYRAAGLVECCGTFGPDNFGLMVDWAGGHNLGSDFLPGYTGSINAEQVVASNPDVIVVTGSNWSQTKNAKDYVNVGPNAAATFDDSRKALNMLMENPAFTGSRAVAGGNVHAIWHQFYTSPYQFVAVQQLAKWFHPNLFADLDPDATFKEFHEKFLPVAYQPGYWVDAKAGQYPDMAEIAAISIEAEAGRDRYRALARRKLLILAAMTAALCLSFAVDLAWGPARYSLSEVVAALLDPSSVSDQVRAVVWGIRMPVAVMAIVVGASLSVAGAQMQTILANPLASPFTLGISAAASFGAALAIVTSVPLLPVAAGLLVPVNAFIMALIATLFIHFISQARGVSVQTVVLLGIALVFTFNAALAFLQYLASEQALSAVVFWTMGSLTKATWPKIWVTLAVLLAALPLFARNAWALTAIRLGEDKAASFGVNVRRIRLETMLIVSLLAAVPVSFVGTIGFVGLVGPHIARMILGEDQRFFLPGSILSGALLLSLTSIVSKSIIPGVVFPIGIITALVGVPFFFSLILSNRSRSW</sequence>
<feature type="transmembrane region" description="Helical" evidence="8">
    <location>
        <begin position="709"/>
        <end position="730"/>
    </location>
</feature>
<evidence type="ECO:0000256" key="7">
    <source>
        <dbReference type="ARBA" id="ARBA00023136"/>
    </source>
</evidence>
<comment type="similarity">
    <text evidence="2">Belongs to the binding-protein-dependent transport system permease family. FecCD subfamily.</text>
</comment>
<organism evidence="11">
    <name type="scientific">Rhizobium leguminosarum bv. trifolii</name>
    <dbReference type="NCBI Taxonomy" id="386"/>
    <lineage>
        <taxon>Bacteria</taxon>
        <taxon>Pseudomonadati</taxon>
        <taxon>Pseudomonadota</taxon>
        <taxon>Alphaproteobacteria</taxon>
        <taxon>Hyphomicrobiales</taxon>
        <taxon>Rhizobiaceae</taxon>
        <taxon>Rhizobium/Agrobacterium group</taxon>
        <taxon>Rhizobium</taxon>
    </lineage>
</organism>
<protein>
    <submittedName>
        <fullName evidence="11">ABC transporter substrate-binding protein</fullName>
    </submittedName>
</protein>
<evidence type="ECO:0000256" key="5">
    <source>
        <dbReference type="ARBA" id="ARBA00022692"/>
    </source>
</evidence>
<evidence type="ECO:0000256" key="8">
    <source>
        <dbReference type="SAM" id="Phobius"/>
    </source>
</evidence>
<dbReference type="CDD" id="cd06550">
    <property type="entry name" value="TM_ABC_iron-siderophores_like"/>
    <property type="match status" value="1"/>
</dbReference>
<evidence type="ECO:0000256" key="2">
    <source>
        <dbReference type="ARBA" id="ARBA00007935"/>
    </source>
</evidence>
<dbReference type="InterPro" id="IPR002491">
    <property type="entry name" value="ABC_transptr_periplasmic_BD"/>
</dbReference>
<keyword evidence="9" id="KW-0732">Signal</keyword>
<keyword evidence="4" id="KW-1003">Cell membrane</keyword>
<dbReference type="PROSITE" id="PS50983">
    <property type="entry name" value="FE_B12_PBP"/>
    <property type="match status" value="1"/>
</dbReference>
<dbReference type="GO" id="GO:0005886">
    <property type="term" value="C:plasma membrane"/>
    <property type="evidence" value="ECO:0007669"/>
    <property type="project" value="UniProtKB-SubCell"/>
</dbReference>
<comment type="subcellular location">
    <subcellularLocation>
        <location evidence="1">Cell membrane</location>
        <topology evidence="1">Multi-pass membrane protein</topology>
    </subcellularLocation>
</comment>
<feature type="transmembrane region" description="Helical" evidence="8">
    <location>
        <begin position="682"/>
        <end position="702"/>
    </location>
</feature>
<dbReference type="Pfam" id="PF01032">
    <property type="entry name" value="FecCD"/>
    <property type="match status" value="1"/>
</dbReference>
<evidence type="ECO:0000259" key="10">
    <source>
        <dbReference type="PROSITE" id="PS50983"/>
    </source>
</evidence>
<evidence type="ECO:0000256" key="6">
    <source>
        <dbReference type="ARBA" id="ARBA00022989"/>
    </source>
</evidence>
<keyword evidence="7 8" id="KW-0472">Membrane</keyword>
<reference evidence="11" key="2">
    <citation type="journal article" date="2016" name="Front. Microbiol.">
        <title>The Regulatory Protein RosR Affects Rhizobium leguminosarum bv. trifolii Protein Profiles, Cell Surface Properties, and Symbiosis with Clover.</title>
        <authorList>
            <person name="Rachwal K."/>
            <person name="Boguszewska A."/>
            <person name="Kopcinska J."/>
            <person name="Karas M."/>
            <person name="Tchorzewski M."/>
            <person name="Janczarek M."/>
        </authorList>
    </citation>
    <scope>NUCLEOTIDE SEQUENCE</scope>
    <source>
        <strain evidence="11">Rt24.2</strain>
    </source>
</reference>
<dbReference type="Pfam" id="PF01497">
    <property type="entry name" value="Peripla_BP_2"/>
    <property type="match status" value="1"/>
</dbReference>
<dbReference type="PANTHER" id="PTHR30472:SF25">
    <property type="entry name" value="ABC TRANSPORTER PERMEASE PROTEIN MJ0876-RELATED"/>
    <property type="match status" value="1"/>
</dbReference>
<dbReference type="EMBL" id="KX489970">
    <property type="protein sequence ID" value="AOO92334.1"/>
    <property type="molecule type" value="Genomic_DNA"/>
</dbReference>
<dbReference type="PANTHER" id="PTHR30472">
    <property type="entry name" value="FERRIC ENTEROBACTIN TRANSPORT SYSTEM PERMEASE PROTEIN"/>
    <property type="match status" value="1"/>
</dbReference>
<feature type="transmembrane region" description="Helical" evidence="8">
    <location>
        <begin position="552"/>
        <end position="574"/>
    </location>
</feature>
<accession>A0A1C9I020</accession>
<evidence type="ECO:0000256" key="1">
    <source>
        <dbReference type="ARBA" id="ARBA00004651"/>
    </source>
</evidence>
<evidence type="ECO:0000256" key="4">
    <source>
        <dbReference type="ARBA" id="ARBA00022475"/>
    </source>
</evidence>
<dbReference type="Gene3D" id="1.10.3470.10">
    <property type="entry name" value="ABC transporter involved in vitamin B12 uptake, BtuC"/>
    <property type="match status" value="1"/>
</dbReference>
<feature type="chain" id="PRO_5008894415" evidence="9">
    <location>
        <begin position="25"/>
        <end position="737"/>
    </location>
</feature>
<keyword evidence="5 8" id="KW-0812">Transmembrane</keyword>
<dbReference type="CDD" id="cd01139">
    <property type="entry name" value="TroA_f"/>
    <property type="match status" value="1"/>
</dbReference>
<feature type="transmembrane region" description="Helical" evidence="8">
    <location>
        <begin position="594"/>
        <end position="613"/>
    </location>
</feature>
<keyword evidence="3" id="KW-0813">Transport</keyword>
<dbReference type="InterPro" id="IPR000522">
    <property type="entry name" value="ABC_transptr_permease_BtuC"/>
</dbReference>
<dbReference type="GO" id="GO:0022857">
    <property type="term" value="F:transmembrane transporter activity"/>
    <property type="evidence" value="ECO:0007669"/>
    <property type="project" value="InterPro"/>
</dbReference>
<dbReference type="AlphaFoldDB" id="A0A1C9I020"/>